<dbReference type="Proteomes" id="UP001195483">
    <property type="component" value="Unassembled WGS sequence"/>
</dbReference>
<proteinExistence type="predicted"/>
<dbReference type="AlphaFoldDB" id="A0AAE0SN17"/>
<evidence type="ECO:0000313" key="2">
    <source>
        <dbReference type="EMBL" id="KAK3594753.1"/>
    </source>
</evidence>
<reference evidence="2" key="2">
    <citation type="journal article" date="2021" name="Genome Biol. Evol.">
        <title>Developing a high-quality reference genome for a parasitic bivalve with doubly uniparental inheritance (Bivalvia: Unionida).</title>
        <authorList>
            <person name="Smith C.H."/>
        </authorList>
    </citation>
    <scope>NUCLEOTIDE SEQUENCE</scope>
    <source>
        <strain evidence="2">CHS0354</strain>
        <tissue evidence="2">Mantle</tissue>
    </source>
</reference>
<protein>
    <submittedName>
        <fullName evidence="2">Uncharacterized protein</fullName>
    </submittedName>
</protein>
<name>A0AAE0SN17_9BIVA</name>
<dbReference type="EMBL" id="JAEAOA010000873">
    <property type="protein sequence ID" value="KAK3594753.1"/>
    <property type="molecule type" value="Genomic_DNA"/>
</dbReference>
<organism evidence="2 3">
    <name type="scientific">Potamilus streckersoni</name>
    <dbReference type="NCBI Taxonomy" id="2493646"/>
    <lineage>
        <taxon>Eukaryota</taxon>
        <taxon>Metazoa</taxon>
        <taxon>Spiralia</taxon>
        <taxon>Lophotrochozoa</taxon>
        <taxon>Mollusca</taxon>
        <taxon>Bivalvia</taxon>
        <taxon>Autobranchia</taxon>
        <taxon>Heteroconchia</taxon>
        <taxon>Palaeoheterodonta</taxon>
        <taxon>Unionida</taxon>
        <taxon>Unionoidea</taxon>
        <taxon>Unionidae</taxon>
        <taxon>Ambleminae</taxon>
        <taxon>Lampsilini</taxon>
        <taxon>Potamilus</taxon>
    </lineage>
</organism>
<comment type="caution">
    <text evidence="2">The sequence shown here is derived from an EMBL/GenBank/DDBJ whole genome shotgun (WGS) entry which is preliminary data.</text>
</comment>
<accession>A0AAE0SN17</accession>
<gene>
    <name evidence="2" type="ORF">CHS0354_014183</name>
</gene>
<feature type="compositionally biased region" description="Basic residues" evidence="1">
    <location>
        <begin position="82"/>
        <end position="92"/>
    </location>
</feature>
<feature type="compositionally biased region" description="Basic and acidic residues" evidence="1">
    <location>
        <begin position="66"/>
        <end position="81"/>
    </location>
</feature>
<reference evidence="2" key="1">
    <citation type="journal article" date="2021" name="Genome Biol. Evol.">
        <title>A High-Quality Reference Genome for a Parasitic Bivalve with Doubly Uniparental Inheritance (Bivalvia: Unionida).</title>
        <authorList>
            <person name="Smith C.H."/>
        </authorList>
    </citation>
    <scope>NUCLEOTIDE SEQUENCE</scope>
    <source>
        <strain evidence="2">CHS0354</strain>
    </source>
</reference>
<reference evidence="2" key="3">
    <citation type="submission" date="2023-05" db="EMBL/GenBank/DDBJ databases">
        <authorList>
            <person name="Smith C.H."/>
        </authorList>
    </citation>
    <scope>NUCLEOTIDE SEQUENCE</scope>
    <source>
        <strain evidence="2">CHS0354</strain>
        <tissue evidence="2">Mantle</tissue>
    </source>
</reference>
<feature type="region of interest" description="Disordered" evidence="1">
    <location>
        <begin position="26"/>
        <end position="128"/>
    </location>
</feature>
<evidence type="ECO:0000256" key="1">
    <source>
        <dbReference type="SAM" id="MobiDB-lite"/>
    </source>
</evidence>
<sequence>MPCKTRQNNIGWNSRRSRLRPIKITLHTKPPTQPPPHQINCSIPKSRDSTGSKAECLSRSFRKRRPCFEGKREIPPRDKQRNRGLIHIHPIKQRAADAPLPLNSSGGTGSTAYRPTRPSGKRCPLEEKWQPLTRQVLSNLFRTDDS</sequence>
<keyword evidence="3" id="KW-1185">Reference proteome</keyword>
<evidence type="ECO:0000313" key="3">
    <source>
        <dbReference type="Proteomes" id="UP001195483"/>
    </source>
</evidence>
<feature type="compositionally biased region" description="Polar residues" evidence="1">
    <location>
        <begin position="102"/>
        <end position="113"/>
    </location>
</feature>